<dbReference type="Gene3D" id="1.25.40.20">
    <property type="entry name" value="Ankyrin repeat-containing domain"/>
    <property type="match status" value="1"/>
</dbReference>
<evidence type="ECO:0000256" key="3">
    <source>
        <dbReference type="PROSITE-ProRule" id="PRU00023"/>
    </source>
</evidence>
<dbReference type="OrthoDB" id="6693298at2759"/>
<feature type="region of interest" description="Disordered" evidence="4">
    <location>
        <begin position="922"/>
        <end position="955"/>
    </location>
</feature>
<evidence type="ECO:0000256" key="1">
    <source>
        <dbReference type="ARBA" id="ARBA00022737"/>
    </source>
</evidence>
<dbReference type="Gene3D" id="3.40.50.300">
    <property type="entry name" value="P-loop containing nucleotide triphosphate hydrolases"/>
    <property type="match status" value="1"/>
</dbReference>
<dbReference type="PROSITE" id="PS50088">
    <property type="entry name" value="ANK_REPEAT"/>
    <property type="match status" value="1"/>
</dbReference>
<feature type="region of interest" description="Disordered" evidence="4">
    <location>
        <begin position="982"/>
        <end position="1026"/>
    </location>
</feature>
<feature type="region of interest" description="Disordered" evidence="4">
    <location>
        <begin position="523"/>
        <end position="564"/>
    </location>
</feature>
<feature type="region of interest" description="Disordered" evidence="4">
    <location>
        <begin position="594"/>
        <end position="627"/>
    </location>
</feature>
<protein>
    <submittedName>
        <fullName evidence="6 7">Uncharacterized protein LOC111353967 isoform X1</fullName>
    </submittedName>
</protein>
<dbReference type="SUPFAM" id="SSF48403">
    <property type="entry name" value="Ankyrin repeat"/>
    <property type="match status" value="1"/>
</dbReference>
<gene>
    <name evidence="6 7" type="primary">LOC111353967</name>
</gene>
<sequence>MQNNDHDPELENKLLYNSLLFASILKKKTQDEKIKKIEKYLERGADINAIEANFKNNTPLHLAVIKEEPELVEFLLQKGAQYKKKNYDGKSALDLAHSRSGNPIKRKEIITLLETFANNNLKPVNLNNLKPPKRPGCPFIIKIKDEDSEVTSITPDSKDFRENISQPSTSIGEDNTNTIVTKSLIRKEDEYAIENSFNQPHCSEDLFFSSPHDTNVTSTESVKANIDEVTRMLENLFIRDVNKPKLNQTEEYEKKVHWKEDFKIPSSVQSPDAVSIQGSKSKTSDNKYALAKDKKAIGNNLKQPERKISYIQKNIQAISKKSNKYKTPEVKDKFNMTSIKYRTLLNSKDLGIKSSSPECNIDVNLKKPKEKAFSSAKDNGGNDLKIRYQHSDLTSLKKCNPQTLKSKELTLPSTENCEIKASSAMISTTTKINTEKKIQSSVIHNKPVEINVKQPRLSKHLKMSSSLQNADNVLLQKHNIKMTKNNKVNKIVGIASDIGVKMKSFNEGTDSLREMKELVKSNFKQSHNSKTFKISSSQQHIKNSNSPSLAKNKKEDNKTKSNVIQSQDCKDLNITSIQQVTAALATAKSNSTIVTNEEHQKNIKSPKICDIGEDKNATGNSRKKPQDTKEFLISPNEREIVGCLSHSDSNKLANNKDLNIADGSVISDISQISIVLDSTNNECLVQSNGLNPLQIDPQEVKLNSIQGGHQKGFQNNDNNVIVKNQKLCDLDPEIILSTKANKRDTDNSIDIIQNVSGETVLFKKNTGDLTKDQIFVESDVGQQLDNRGLEKSFNQQYIDSISMHESVCNLSQSKNQLNIVERTVIGNISDVPEDLVSVYDGNQVQNDVKQSQHNEDTLSSQQQTKFSFQQSNFQSLDDIGNIKLVDSTVISDIIAVTKTFEEHKPDLNNDLQYLRDNTDLNLNISSNQQNPKATKSSKKSSKNSKNKETNKVIESSKISDIGGETNKNDLVKYKETVDSELNQLQDSKDLERPSNKQEIEGSSIRSENKKNFKNKHKNSNRTDLIDRKQILDATDLNISSGQQCVENDTVKSNKQLKDSKDSDTCSSQQSNEAAPKTKANSKMSKIKGETKMQMNSGDNKVKKEGSLKDKNDVKPESNSKKSNKKKVFLYPKRTGTSGLSGQLYETKLLSLILLRSLYIQEVPKFFIGTNAENMGAFDDVVFRYYSGNDQKPSMMFLQAKHRDNPAKEKFTVDELKKLNGDFSLHKYLESYIKISQMFMPDTKDDMFIGEFKNIDCEFIIYTSAFENFSKLKVIEQSKVKSFINTTNGKVFQFNYDEEDVEDLIVTVVKARAVLLAKRLSRFIFKDNNNYNNMMMDELIKTYHVFLARHIIDIKLTGEEAPNFYNATFRETFLTSNGALLIAFKTTLCKEAIQLKKGIGTDNVEEVENILKTYTFKVPITFGNLNFCFTGNEQKKEKKLEYLCSLFKKLLEIADVSINNILIKIDDDKVGPNEILQSTDLETYRIGGLVGNLLILDEKTMTMKFNLDFTTLSPDNIKLLERLRNEVFVETDLSKYRFDINVHRFARLSLVHEKYDKGLIKDFLDKLIFYTNQATEDKVEDIVKKEIDEFFVGNIPRQRDQLFKVKSHAIFLKAHDLVQKWWKISGEAPYLTESCQYFLDAEKDVLNSPLLNVLNFTYIKTVKITMCEIKFKDVITGFFNLNSFLEGTIQIMTIITEEIALTSMKLLQNFKENHYSDYTFIDLDYIANSNYFANVKVEVKESKIQTLIIVCKSEHIFAELNLLIKHFKGKVILICIKDLIPQIDGIATENIVSKVDLQIGFDDLDDTMCEMLRNERYIIFQGKEVKLGVLFEDQSYQLLNSNVLYKIINNEHTVIGRHFNNPSYDEILDYYIKEQVCRYVTLEKDIEANDDFDIMEYNKLGNNFEPRATDIVLITDNEAEYVNFNEKYENCNVHWFRNDENCLVWQQSQGNLSNILKHVKKNSHDAYKLQPETLKDIKEKVVIISAEPGMGKSSLLTHLAINTKEKYPSLWISKINLLDFINEFKNLEQRKVTIDFKEVVKFLFRAIGFEASKDKTCNFELVIDHVSVKDQDICFNVDKEGSNITGLNLFEIQLFVHCFNNNRVALLFDGFDEICPDYANEFMQIANILKNSKLAHLWITSRLYNVLNQLESVMQTFSFTIEPLSEDDQRQFLKKIWSTRNVGKSMLSFPLNEPWFLSHSIKGFLAVLSAVFTDTNSKFISIPLHLYMIAEIFQDSYHTFPLNAESYESFISEQNTMNKINLNQIYQRFIDIKFFKIRFGEKKPLLCINDPDMRKLIENERDTFFYNHKIIAAYIVFGKMNEINFLDENDTKQIHNFIDRVKLGEEKTGIIEQIVLGEPKFVHYTFAEYFSTEFLCDRLKTFQSRSYMWTYLINTFLESEVGGPQRFFNAKLGNHPNFYNIIHNIELKPMFENWLQQHEKMAKLIYTAVDQYLENTALFLLKCIEHVLTNTNLKDFIKIVSKSLNSCILCIATKRHAERVVKFILDSVKNVNASQIIDLFNCCDLPYSNPLLIAYGQEKWQQSKLVLLHLFLSDLPPHMVVEVFSMNFDKKWFNRIKSKKYIHIVSESIGVEDLNFNRPLSKLSEEQLVHIFTLKDSENKLAAHRAASSQSYNFFDKLESLVNKKEFKKICMSLDKSGLTPLHYFVYNSMHIDKLERLLDVVYGDQKTGKLTLQYFIDKRNKSK</sequence>
<evidence type="ECO:0000313" key="7">
    <source>
        <dbReference type="RefSeq" id="XP_022822971.1"/>
    </source>
</evidence>
<dbReference type="PANTHER" id="PTHR24189:SF50">
    <property type="entry name" value="ANKYRIN REPEAT AND SOCS BOX PROTEIN 2"/>
    <property type="match status" value="1"/>
</dbReference>
<dbReference type="RefSeq" id="XP_022822971.1">
    <property type="nucleotide sequence ID" value="XM_022967203.1"/>
</dbReference>
<feature type="compositionally biased region" description="Basic and acidic residues" evidence="4">
    <location>
        <begin position="1050"/>
        <end position="1063"/>
    </location>
</feature>
<dbReference type="InterPro" id="IPR002110">
    <property type="entry name" value="Ankyrin_rpt"/>
</dbReference>
<feature type="compositionally biased region" description="Polar residues" evidence="4">
    <location>
        <begin position="523"/>
        <end position="549"/>
    </location>
</feature>
<dbReference type="Proteomes" id="UP000301870">
    <property type="component" value="Chromosome 17"/>
</dbReference>
<dbReference type="PANTHER" id="PTHR24189">
    <property type="entry name" value="MYOTROPHIN"/>
    <property type="match status" value="1"/>
</dbReference>
<keyword evidence="2 3" id="KW-0040">ANK repeat</keyword>
<evidence type="ECO:0000256" key="2">
    <source>
        <dbReference type="ARBA" id="ARBA00023043"/>
    </source>
</evidence>
<dbReference type="SUPFAM" id="SSF52540">
    <property type="entry name" value="P-loop containing nucleoside triphosphate hydrolases"/>
    <property type="match status" value="1"/>
</dbReference>
<feature type="compositionally biased region" description="Polar residues" evidence="4">
    <location>
        <begin position="1064"/>
        <end position="1083"/>
    </location>
</feature>
<proteinExistence type="predicted"/>
<keyword evidence="1" id="KW-0677">Repeat</keyword>
<feature type="repeat" description="ANK" evidence="3">
    <location>
        <begin position="55"/>
        <end position="87"/>
    </location>
</feature>
<reference evidence="6 7" key="1">
    <citation type="submission" date="2025-04" db="UniProtKB">
        <authorList>
            <consortium name="RefSeq"/>
        </authorList>
    </citation>
    <scope>IDENTIFICATION</scope>
    <source>
        <strain evidence="6 7">Ishihara</strain>
        <tissue evidence="6 7">Whole body</tissue>
    </source>
</reference>
<dbReference type="GeneID" id="111353967"/>
<evidence type="ECO:0000313" key="5">
    <source>
        <dbReference type="Proteomes" id="UP000301870"/>
    </source>
</evidence>
<dbReference type="RefSeq" id="XP_022822970.1">
    <property type="nucleotide sequence ID" value="XM_022967202.1"/>
</dbReference>
<dbReference type="Pfam" id="PF00023">
    <property type="entry name" value="Ank"/>
    <property type="match status" value="1"/>
</dbReference>
<dbReference type="PROSITE" id="PS50297">
    <property type="entry name" value="ANK_REP_REGION"/>
    <property type="match status" value="1"/>
</dbReference>
<dbReference type="InterPro" id="IPR027417">
    <property type="entry name" value="P-loop_NTPase"/>
</dbReference>
<dbReference type="InterPro" id="IPR050745">
    <property type="entry name" value="Multifunctional_regulatory"/>
</dbReference>
<dbReference type="KEGG" id="sliu:111353967"/>
<feature type="compositionally biased region" description="Basic residues" evidence="4">
    <location>
        <begin position="935"/>
        <end position="944"/>
    </location>
</feature>
<keyword evidence="5" id="KW-1185">Reference proteome</keyword>
<feature type="compositionally biased region" description="Polar residues" evidence="4">
    <location>
        <begin position="922"/>
        <end position="934"/>
    </location>
</feature>
<feature type="compositionally biased region" description="Basic and acidic residues" evidence="4">
    <location>
        <begin position="1099"/>
        <end position="1119"/>
    </location>
</feature>
<name>A0A9J7IPU6_SPOLT</name>
<evidence type="ECO:0000256" key="4">
    <source>
        <dbReference type="SAM" id="MobiDB-lite"/>
    </source>
</evidence>
<organism evidence="5 7">
    <name type="scientific">Spodoptera litura</name>
    <name type="common">Asian cotton leafworm</name>
    <dbReference type="NCBI Taxonomy" id="69820"/>
    <lineage>
        <taxon>Eukaryota</taxon>
        <taxon>Metazoa</taxon>
        <taxon>Ecdysozoa</taxon>
        <taxon>Arthropoda</taxon>
        <taxon>Hexapoda</taxon>
        <taxon>Insecta</taxon>
        <taxon>Pterygota</taxon>
        <taxon>Neoptera</taxon>
        <taxon>Endopterygota</taxon>
        <taxon>Lepidoptera</taxon>
        <taxon>Glossata</taxon>
        <taxon>Ditrysia</taxon>
        <taxon>Noctuoidea</taxon>
        <taxon>Noctuidae</taxon>
        <taxon>Amphipyrinae</taxon>
        <taxon>Spodoptera</taxon>
    </lineage>
</organism>
<dbReference type="InterPro" id="IPR036770">
    <property type="entry name" value="Ankyrin_rpt-contain_sf"/>
</dbReference>
<accession>A0A9J7IPU6</accession>
<dbReference type="SMART" id="SM00248">
    <property type="entry name" value="ANK"/>
    <property type="match status" value="3"/>
</dbReference>
<feature type="compositionally biased region" description="Basic and acidic residues" evidence="4">
    <location>
        <begin position="986"/>
        <end position="999"/>
    </location>
</feature>
<evidence type="ECO:0000313" key="6">
    <source>
        <dbReference type="RefSeq" id="XP_022822970.1"/>
    </source>
</evidence>
<feature type="region of interest" description="Disordered" evidence="4">
    <location>
        <begin position="1050"/>
        <end position="1127"/>
    </location>
</feature>